<evidence type="ECO:0000313" key="1">
    <source>
        <dbReference type="EMBL" id="SMB82365.1"/>
    </source>
</evidence>
<evidence type="ECO:0000313" key="2">
    <source>
        <dbReference type="Proteomes" id="UP000192266"/>
    </source>
</evidence>
<reference evidence="1 2" key="1">
    <citation type="submission" date="2017-04" db="EMBL/GenBank/DDBJ databases">
        <authorList>
            <person name="Afonso C.L."/>
            <person name="Miller P.J."/>
            <person name="Scott M.A."/>
            <person name="Spackman E."/>
            <person name="Goraichik I."/>
            <person name="Dimitrov K.M."/>
            <person name="Suarez D.L."/>
            <person name="Swayne D.E."/>
        </authorList>
    </citation>
    <scope>NUCLEOTIDE SEQUENCE [LARGE SCALE GENOMIC DNA]</scope>
    <source>
        <strain evidence="1 2">DSM 11622</strain>
    </source>
</reference>
<protein>
    <submittedName>
        <fullName evidence="1">Uncharacterized protein</fullName>
    </submittedName>
</protein>
<gene>
    <name evidence="1" type="ORF">SAMN00120144_2176</name>
</gene>
<sequence length="36" mass="4516">MNAKQQQRTMRRWEFHLVPRIFLNQLFLDNELLLCL</sequence>
<proteinExistence type="predicted"/>
<dbReference type="EMBL" id="FWWW01000036">
    <property type="protein sequence ID" value="SMB82365.1"/>
    <property type="molecule type" value="Genomic_DNA"/>
</dbReference>
<keyword evidence="2" id="KW-1185">Reference proteome</keyword>
<dbReference type="Proteomes" id="UP000192266">
    <property type="component" value="Unassembled WGS sequence"/>
</dbReference>
<dbReference type="AlphaFoldDB" id="A0A1W1UMJ9"/>
<name>A0A1W1UMJ9_9BACT</name>
<organism evidence="1 2">
    <name type="scientific">Hymenobacter roseosalivarius DSM 11622</name>
    <dbReference type="NCBI Taxonomy" id="645990"/>
    <lineage>
        <taxon>Bacteria</taxon>
        <taxon>Pseudomonadati</taxon>
        <taxon>Bacteroidota</taxon>
        <taxon>Cytophagia</taxon>
        <taxon>Cytophagales</taxon>
        <taxon>Hymenobacteraceae</taxon>
        <taxon>Hymenobacter</taxon>
    </lineage>
</organism>
<accession>A0A1W1UMJ9</accession>